<evidence type="ECO:0000313" key="3">
    <source>
        <dbReference type="EMBL" id="TYK24795.1"/>
    </source>
</evidence>
<sequence length="161" mass="17589">MFEICGVIVINLVVFIKIHEVAARERKTNDLGAVWILLNRPAQKDRSTALKFRNVGSAMDGLNDFGPILNGPGVDGVADEIRGSPLDGRKEDVQCLYGPQIKSEVLINPGGEEPNNISSGCISKNQSANVKNFVENDLNKQSTDPKSTWIPSLYSAQSYWG</sequence>
<protein>
    <submittedName>
        <fullName evidence="2">Uncharacterized protein</fullName>
    </submittedName>
</protein>
<accession>A0A5A7UXG6</accession>
<evidence type="ECO:0000313" key="4">
    <source>
        <dbReference type="Proteomes" id="UP000321393"/>
    </source>
</evidence>
<gene>
    <name evidence="3" type="ORF">E5676_scaffold184G00420</name>
    <name evidence="2" type="ORF">E6C27_scaffold108G001230</name>
</gene>
<dbReference type="Proteomes" id="UP000321393">
    <property type="component" value="Unassembled WGS sequence"/>
</dbReference>
<evidence type="ECO:0000313" key="2">
    <source>
        <dbReference type="EMBL" id="KAA0059840.1"/>
    </source>
</evidence>
<organism evidence="2 4">
    <name type="scientific">Cucumis melo var. makuwa</name>
    <name type="common">Oriental melon</name>
    <dbReference type="NCBI Taxonomy" id="1194695"/>
    <lineage>
        <taxon>Eukaryota</taxon>
        <taxon>Viridiplantae</taxon>
        <taxon>Streptophyta</taxon>
        <taxon>Embryophyta</taxon>
        <taxon>Tracheophyta</taxon>
        <taxon>Spermatophyta</taxon>
        <taxon>Magnoliopsida</taxon>
        <taxon>eudicotyledons</taxon>
        <taxon>Gunneridae</taxon>
        <taxon>Pentapetalae</taxon>
        <taxon>rosids</taxon>
        <taxon>fabids</taxon>
        <taxon>Cucurbitales</taxon>
        <taxon>Cucurbitaceae</taxon>
        <taxon>Benincaseae</taxon>
        <taxon>Cucumis</taxon>
    </lineage>
</organism>
<proteinExistence type="predicted"/>
<name>A0A5A7UXG6_CUCMM</name>
<dbReference type="AlphaFoldDB" id="A0A5A7UXG6"/>
<keyword evidence="1" id="KW-0732">Signal</keyword>
<feature type="chain" id="PRO_5042722286" evidence="1">
    <location>
        <begin position="24"/>
        <end position="161"/>
    </location>
</feature>
<evidence type="ECO:0000313" key="5">
    <source>
        <dbReference type="Proteomes" id="UP000321947"/>
    </source>
</evidence>
<dbReference type="EMBL" id="SSTD01003836">
    <property type="protein sequence ID" value="TYK24795.1"/>
    <property type="molecule type" value="Genomic_DNA"/>
</dbReference>
<dbReference type="EMBL" id="SSTE01005892">
    <property type="protein sequence ID" value="KAA0059840.1"/>
    <property type="molecule type" value="Genomic_DNA"/>
</dbReference>
<reference evidence="4 5" key="1">
    <citation type="submission" date="2019-08" db="EMBL/GenBank/DDBJ databases">
        <title>Draft genome sequences of two oriental melons (Cucumis melo L. var makuwa).</title>
        <authorList>
            <person name="Kwon S.-Y."/>
        </authorList>
    </citation>
    <scope>NUCLEOTIDE SEQUENCE [LARGE SCALE GENOMIC DNA]</scope>
    <source>
        <strain evidence="5">cv. Chang Bougi</strain>
        <strain evidence="4">cv. SW 3</strain>
        <tissue evidence="2">Leaf</tissue>
    </source>
</reference>
<evidence type="ECO:0000256" key="1">
    <source>
        <dbReference type="SAM" id="SignalP"/>
    </source>
</evidence>
<dbReference type="Proteomes" id="UP000321947">
    <property type="component" value="Unassembled WGS sequence"/>
</dbReference>
<comment type="caution">
    <text evidence="2">The sequence shown here is derived from an EMBL/GenBank/DDBJ whole genome shotgun (WGS) entry which is preliminary data.</text>
</comment>
<feature type="signal peptide" evidence="1">
    <location>
        <begin position="1"/>
        <end position="23"/>
    </location>
</feature>